<reference evidence="3" key="1">
    <citation type="submission" date="2021-08" db="EMBL/GenBank/DDBJ databases">
        <authorList>
            <person name="Misof B."/>
            <person name="Oliver O."/>
            <person name="Podsiadlowski L."/>
            <person name="Donath A."/>
            <person name="Peters R."/>
            <person name="Mayer C."/>
            <person name="Rust J."/>
            <person name="Gunkel S."/>
            <person name="Lesny P."/>
            <person name="Martin S."/>
            <person name="Oeyen J.P."/>
            <person name="Petersen M."/>
            <person name="Panagiotis P."/>
            <person name="Wilbrandt J."/>
            <person name="Tanja T."/>
        </authorList>
    </citation>
    <scope>NUCLEOTIDE SEQUENCE</scope>
    <source>
        <strain evidence="3">GBR_01_08_01A</strain>
        <tissue evidence="3">Thorax + abdomen</tissue>
    </source>
</reference>
<accession>A0AAD9VLG5</accession>
<comment type="caution">
    <text evidence="3">The sequence shown here is derived from an EMBL/GenBank/DDBJ whole genome shotgun (WGS) entry which is preliminary data.</text>
</comment>
<feature type="domain" description="DDE-1" evidence="2">
    <location>
        <begin position="89"/>
        <end position="222"/>
    </location>
</feature>
<gene>
    <name evidence="3" type="ORF">KPH14_001372</name>
</gene>
<proteinExistence type="predicted"/>
<dbReference type="InterPro" id="IPR050863">
    <property type="entry name" value="CenT-Element_Derived"/>
</dbReference>
<dbReference type="PANTHER" id="PTHR19303">
    <property type="entry name" value="TRANSPOSON"/>
    <property type="match status" value="1"/>
</dbReference>
<evidence type="ECO:0000259" key="2">
    <source>
        <dbReference type="Pfam" id="PF03184"/>
    </source>
</evidence>
<dbReference type="GO" id="GO:0003677">
    <property type="term" value="F:DNA binding"/>
    <property type="evidence" value="ECO:0007669"/>
    <property type="project" value="TreeGrafter"/>
</dbReference>
<feature type="compositionally biased region" description="Polar residues" evidence="1">
    <location>
        <begin position="305"/>
        <end position="334"/>
    </location>
</feature>
<dbReference type="InterPro" id="IPR036397">
    <property type="entry name" value="RNaseH_sf"/>
</dbReference>
<organism evidence="3 4">
    <name type="scientific">Odynerus spinipes</name>
    <dbReference type="NCBI Taxonomy" id="1348599"/>
    <lineage>
        <taxon>Eukaryota</taxon>
        <taxon>Metazoa</taxon>
        <taxon>Ecdysozoa</taxon>
        <taxon>Arthropoda</taxon>
        <taxon>Hexapoda</taxon>
        <taxon>Insecta</taxon>
        <taxon>Pterygota</taxon>
        <taxon>Neoptera</taxon>
        <taxon>Endopterygota</taxon>
        <taxon>Hymenoptera</taxon>
        <taxon>Apocrita</taxon>
        <taxon>Aculeata</taxon>
        <taxon>Vespoidea</taxon>
        <taxon>Vespidae</taxon>
        <taxon>Eumeninae</taxon>
        <taxon>Odynerus</taxon>
    </lineage>
</organism>
<dbReference type="InterPro" id="IPR004875">
    <property type="entry name" value="DDE_SF_endonuclease_dom"/>
</dbReference>
<dbReference type="Pfam" id="PF03184">
    <property type="entry name" value="DDE_1"/>
    <property type="match status" value="1"/>
</dbReference>
<reference evidence="3" key="2">
    <citation type="journal article" date="2023" name="Commun. Biol.">
        <title>Intrasexual cuticular hydrocarbon dimorphism in a wasp sheds light on hydrocarbon biosynthesis genes in Hymenoptera.</title>
        <authorList>
            <person name="Moris V.C."/>
            <person name="Podsiadlowski L."/>
            <person name="Martin S."/>
            <person name="Oeyen J.P."/>
            <person name="Donath A."/>
            <person name="Petersen M."/>
            <person name="Wilbrandt J."/>
            <person name="Misof B."/>
            <person name="Liedtke D."/>
            <person name="Thamm M."/>
            <person name="Scheiner R."/>
            <person name="Schmitt T."/>
            <person name="Niehuis O."/>
        </authorList>
    </citation>
    <scope>NUCLEOTIDE SEQUENCE</scope>
    <source>
        <strain evidence="3">GBR_01_08_01A</strain>
    </source>
</reference>
<evidence type="ECO:0000256" key="1">
    <source>
        <dbReference type="SAM" id="MobiDB-lite"/>
    </source>
</evidence>
<dbReference type="Gene3D" id="3.30.420.10">
    <property type="entry name" value="Ribonuclease H-like superfamily/Ribonuclease H"/>
    <property type="match status" value="1"/>
</dbReference>
<sequence>MFLKRNPELSIRKPEAISLGRATSFNAQNVKVFFDKLTEVMDKYRFSASQIWNVDETGVSTVSKPNEFRAAKGKHNVGAMTSGERGTNVTMITAVSASGNTVPPMFIFPRKNFKSHFNNGGPPDCIGAGNASGWVTAEELFQFMQHFIKHIKPSNEHRVLLVLDNHFSHLHVDTLNLAESKENGIIMLSFPPHCSHKLQPLVVSVFGPFKKYCASAQDTWLRNNPGKTITIYDIPKIVADSLPFAQTSTNIMNGFRKTGIFPFNANIFSDNEFSPSFVTDRPDQESVQLEMDHPDQVIMHTTEPDTATTSTNLREGAHGTSNKENVQFDPSQEFSPEIVRPYPKVDPRKVGATIKRKRLF</sequence>
<evidence type="ECO:0000313" key="4">
    <source>
        <dbReference type="Proteomes" id="UP001258017"/>
    </source>
</evidence>
<feature type="region of interest" description="Disordered" evidence="1">
    <location>
        <begin position="305"/>
        <end position="339"/>
    </location>
</feature>
<dbReference type="PANTHER" id="PTHR19303:SF71">
    <property type="entry name" value="ZINC FINGER PHD-TYPE DOMAIN-CONTAINING PROTEIN"/>
    <property type="match status" value="1"/>
</dbReference>
<protein>
    <recommendedName>
        <fullName evidence="2">DDE-1 domain-containing protein</fullName>
    </recommendedName>
</protein>
<keyword evidence="4" id="KW-1185">Reference proteome</keyword>
<dbReference type="GO" id="GO:0005634">
    <property type="term" value="C:nucleus"/>
    <property type="evidence" value="ECO:0007669"/>
    <property type="project" value="TreeGrafter"/>
</dbReference>
<dbReference type="AlphaFoldDB" id="A0AAD9VLG5"/>
<dbReference type="Proteomes" id="UP001258017">
    <property type="component" value="Unassembled WGS sequence"/>
</dbReference>
<dbReference type="EMBL" id="JAIFRP010000539">
    <property type="protein sequence ID" value="KAK2578180.1"/>
    <property type="molecule type" value="Genomic_DNA"/>
</dbReference>
<name>A0AAD9VLG5_9HYME</name>
<evidence type="ECO:0000313" key="3">
    <source>
        <dbReference type="EMBL" id="KAK2578180.1"/>
    </source>
</evidence>